<keyword evidence="3" id="KW-1185">Reference proteome</keyword>
<feature type="region of interest" description="Disordered" evidence="1">
    <location>
        <begin position="204"/>
        <end position="249"/>
    </location>
</feature>
<evidence type="ECO:0000313" key="2">
    <source>
        <dbReference type="EMBL" id="TLQ45342.1"/>
    </source>
</evidence>
<comment type="caution">
    <text evidence="2">The sequence shown here is derived from an EMBL/GenBank/DDBJ whole genome shotgun (WGS) entry which is preliminary data.</text>
</comment>
<dbReference type="Proteomes" id="UP000305921">
    <property type="component" value="Unassembled WGS sequence"/>
</dbReference>
<dbReference type="RefSeq" id="WP_138054684.1">
    <property type="nucleotide sequence ID" value="NZ_VAWE01000001.1"/>
</dbReference>
<sequence>MTSPKIAGQTEYSLRSYQDNSEQGGSLLSLEYTYQQRAGQNWQAYTRIWTDADRRIVNFDEASNLNVYVEQFPDGTPASARMSRLAQLPASNTALAELRKSASIWSAGNKIYGLLNGTIRSWDYSAALNSITLGPSVTGTVVATGLTDAATAWSPAPGVFYTKNTEGVVKKYAGSPVSLVNDDVAVGLQGSVFAGAASCLSSAGDEKPHFGEIPDDSEVPPVPSEPTPSTPPSGPEVVSGQFLQPDGSPAAGMKVVVEASDLLPEDNESVVDLPDLGSTTTDADGNWSLTIPESLPSAVQTAVSNNGGALNVTATTTGHTESGVMLVGVDNLTAAPEGPGTGTRTRFATTATANEGGHAVKLLPALADPETDVPEPTADEQKATYAAWLDAQPTYDSAQAAPRWQSDRGPAPENHNPYLVDGTDITSQRVTPYAGPCASTARVVARQIAYTVVGESHAYWDAAGNVEYKSTLSNTIDVGYSAKGTVWSVSGSASIGSTASGVSGFSWRGPYVANQWKVPIEYNKIKKTTGCGPSLRSHYEIRPGKFKVPAGQPVGAYGKDARHLDGPVRYANSNPKYRSWLPRYGTWAIEIGKSVKWSGAVVVFGFSLGGSTSYDQSHKQNIRAGGKTARKHFIWGYSAPPGAQMGVIYSN</sequence>
<evidence type="ECO:0000313" key="3">
    <source>
        <dbReference type="Proteomes" id="UP000305921"/>
    </source>
</evidence>
<dbReference type="OrthoDB" id="3891169at2"/>
<name>A0A5R9E991_9ACTN</name>
<gene>
    <name evidence="2" type="ORF">FEF34_22035</name>
</gene>
<dbReference type="EMBL" id="VAWE01000001">
    <property type="protein sequence ID" value="TLQ45342.1"/>
    <property type="molecule type" value="Genomic_DNA"/>
</dbReference>
<organism evidence="2 3">
    <name type="scientific">Streptomyces marianii</name>
    <dbReference type="NCBI Taxonomy" id="1817406"/>
    <lineage>
        <taxon>Bacteria</taxon>
        <taxon>Bacillati</taxon>
        <taxon>Actinomycetota</taxon>
        <taxon>Actinomycetes</taxon>
        <taxon>Kitasatosporales</taxon>
        <taxon>Streptomycetaceae</taxon>
        <taxon>Streptomyces</taxon>
    </lineage>
</organism>
<protein>
    <submittedName>
        <fullName evidence="2">Uncharacterized protein</fullName>
    </submittedName>
</protein>
<feature type="compositionally biased region" description="Pro residues" evidence="1">
    <location>
        <begin position="220"/>
        <end position="234"/>
    </location>
</feature>
<accession>A0A5R9E991</accession>
<evidence type="ECO:0000256" key="1">
    <source>
        <dbReference type="SAM" id="MobiDB-lite"/>
    </source>
</evidence>
<proteinExistence type="predicted"/>
<dbReference type="AlphaFoldDB" id="A0A5R9E991"/>
<reference evidence="2 3" key="1">
    <citation type="submission" date="2019-05" db="EMBL/GenBank/DDBJ databases">
        <title>Streptomyces marianii sp. nov., a novel marine actinomycete from southern coast of India.</title>
        <authorList>
            <person name="Iniyan A.M."/>
            <person name="Wink J."/>
            <person name="Ramprasad E."/>
            <person name="Ramana C.V."/>
            <person name="Bunk B."/>
            <person name="Sproer C."/>
            <person name="Joseph F.-J.R.S."/>
            <person name="Vincent S.G.P."/>
        </authorList>
    </citation>
    <scope>NUCLEOTIDE SEQUENCE [LARGE SCALE GENOMIC DNA]</scope>
    <source>
        <strain evidence="2 3">ICN19</strain>
    </source>
</reference>